<evidence type="ECO:0000259" key="5">
    <source>
        <dbReference type="PROSITE" id="PS50023"/>
    </source>
</evidence>
<evidence type="ECO:0000256" key="3">
    <source>
        <dbReference type="ARBA" id="ARBA00023038"/>
    </source>
</evidence>
<dbReference type="InterPro" id="IPR001781">
    <property type="entry name" value="Znf_LIM"/>
</dbReference>
<evidence type="ECO:0000313" key="6">
    <source>
        <dbReference type="EMBL" id="EFX63052.1"/>
    </source>
</evidence>
<dbReference type="AlphaFoldDB" id="E9HYX4"/>
<dbReference type="InParanoid" id="E9HYX4"/>
<keyword evidence="1 4" id="KW-0479">Metal-binding</keyword>
<sequence length="129" mass="14672">MDSETDTVVLENIINLQVDENQTEVQTPKFEGKKIHVRSVDAAQVQQKSYKVASDADATTTLCKLCNKQVFQMESVKAEKLIWHNHCFKCTECQKNLTVDTYNSHEGLIYCKPHSPQPGLSWRASTLTR</sequence>
<dbReference type="PROSITE" id="PS50023">
    <property type="entry name" value="LIM_DOMAIN_2"/>
    <property type="match status" value="1"/>
</dbReference>
<dbReference type="PhylomeDB" id="E9HYX4"/>
<evidence type="ECO:0000256" key="1">
    <source>
        <dbReference type="ARBA" id="ARBA00022723"/>
    </source>
</evidence>
<protein>
    <recommendedName>
        <fullName evidence="5">LIM zinc-binding domain-containing protein</fullName>
    </recommendedName>
</protein>
<accession>E9HYX4</accession>
<gene>
    <name evidence="6" type="ORF">DAPPUDRAFT_336000</name>
</gene>
<keyword evidence="2 4" id="KW-0862">Zinc</keyword>
<proteinExistence type="predicted"/>
<evidence type="ECO:0000256" key="2">
    <source>
        <dbReference type="ARBA" id="ARBA00022833"/>
    </source>
</evidence>
<organism evidence="6 7">
    <name type="scientific">Daphnia pulex</name>
    <name type="common">Water flea</name>
    <dbReference type="NCBI Taxonomy" id="6669"/>
    <lineage>
        <taxon>Eukaryota</taxon>
        <taxon>Metazoa</taxon>
        <taxon>Ecdysozoa</taxon>
        <taxon>Arthropoda</taxon>
        <taxon>Crustacea</taxon>
        <taxon>Branchiopoda</taxon>
        <taxon>Diplostraca</taxon>
        <taxon>Cladocera</taxon>
        <taxon>Anomopoda</taxon>
        <taxon>Daphniidae</taxon>
        <taxon>Daphnia</taxon>
    </lineage>
</organism>
<dbReference type="PANTHER" id="PTHR24206">
    <property type="entry name" value="OS06G0237300 PROTEIN"/>
    <property type="match status" value="1"/>
</dbReference>
<dbReference type="Pfam" id="PF00412">
    <property type="entry name" value="LIM"/>
    <property type="match status" value="1"/>
</dbReference>
<dbReference type="PROSITE" id="PS00478">
    <property type="entry name" value="LIM_DOMAIN_1"/>
    <property type="match status" value="1"/>
</dbReference>
<dbReference type="SUPFAM" id="SSF57716">
    <property type="entry name" value="Glucocorticoid receptor-like (DNA-binding domain)"/>
    <property type="match status" value="2"/>
</dbReference>
<evidence type="ECO:0000256" key="4">
    <source>
        <dbReference type="PROSITE-ProRule" id="PRU00125"/>
    </source>
</evidence>
<dbReference type="SMART" id="SM00132">
    <property type="entry name" value="LIM"/>
    <property type="match status" value="1"/>
</dbReference>
<evidence type="ECO:0000313" key="7">
    <source>
        <dbReference type="Proteomes" id="UP000000305"/>
    </source>
</evidence>
<keyword evidence="3 4" id="KW-0440">LIM domain</keyword>
<reference evidence="6 7" key="1">
    <citation type="journal article" date="2011" name="Science">
        <title>The ecoresponsive genome of Daphnia pulex.</title>
        <authorList>
            <person name="Colbourne J.K."/>
            <person name="Pfrender M.E."/>
            <person name="Gilbert D."/>
            <person name="Thomas W.K."/>
            <person name="Tucker A."/>
            <person name="Oakley T.H."/>
            <person name="Tokishita S."/>
            <person name="Aerts A."/>
            <person name="Arnold G.J."/>
            <person name="Basu M.K."/>
            <person name="Bauer D.J."/>
            <person name="Caceres C.E."/>
            <person name="Carmel L."/>
            <person name="Casola C."/>
            <person name="Choi J.H."/>
            <person name="Detter J.C."/>
            <person name="Dong Q."/>
            <person name="Dusheyko S."/>
            <person name="Eads B.D."/>
            <person name="Frohlich T."/>
            <person name="Geiler-Samerotte K.A."/>
            <person name="Gerlach D."/>
            <person name="Hatcher P."/>
            <person name="Jogdeo S."/>
            <person name="Krijgsveld J."/>
            <person name="Kriventseva E.V."/>
            <person name="Kultz D."/>
            <person name="Laforsch C."/>
            <person name="Lindquist E."/>
            <person name="Lopez J."/>
            <person name="Manak J.R."/>
            <person name="Muller J."/>
            <person name="Pangilinan J."/>
            <person name="Patwardhan R.P."/>
            <person name="Pitluck S."/>
            <person name="Pritham E.J."/>
            <person name="Rechtsteiner A."/>
            <person name="Rho M."/>
            <person name="Rogozin I.B."/>
            <person name="Sakarya O."/>
            <person name="Salamov A."/>
            <person name="Schaack S."/>
            <person name="Shapiro H."/>
            <person name="Shiga Y."/>
            <person name="Skalitzky C."/>
            <person name="Smith Z."/>
            <person name="Souvorov A."/>
            <person name="Sung W."/>
            <person name="Tang Z."/>
            <person name="Tsuchiya D."/>
            <person name="Tu H."/>
            <person name="Vos H."/>
            <person name="Wang M."/>
            <person name="Wolf Y.I."/>
            <person name="Yamagata H."/>
            <person name="Yamada T."/>
            <person name="Ye Y."/>
            <person name="Shaw J.R."/>
            <person name="Andrews J."/>
            <person name="Crease T.J."/>
            <person name="Tang H."/>
            <person name="Lucas S.M."/>
            <person name="Robertson H.M."/>
            <person name="Bork P."/>
            <person name="Koonin E.V."/>
            <person name="Zdobnov E.M."/>
            <person name="Grigoriev I.V."/>
            <person name="Lynch M."/>
            <person name="Boore J.L."/>
        </authorList>
    </citation>
    <scope>NUCLEOTIDE SEQUENCE [LARGE SCALE GENOMIC DNA]</scope>
</reference>
<dbReference type="Gene3D" id="2.10.110.10">
    <property type="entry name" value="Cysteine Rich Protein"/>
    <property type="match status" value="1"/>
</dbReference>
<dbReference type="KEGG" id="dpx:DAPPUDRAFT_336000"/>
<dbReference type="HOGENOM" id="CLU_1950971_0_0_1"/>
<dbReference type="OrthoDB" id="6129702at2759"/>
<dbReference type="eggNOG" id="KOG1700">
    <property type="taxonomic scope" value="Eukaryota"/>
</dbReference>
<keyword evidence="7" id="KW-1185">Reference proteome</keyword>
<name>E9HYX4_DAPPU</name>
<feature type="domain" description="LIM zinc-binding" evidence="5">
    <location>
        <begin position="61"/>
        <end position="121"/>
    </location>
</feature>
<dbReference type="EMBL" id="GL733238">
    <property type="protein sequence ID" value="EFX63052.1"/>
    <property type="molecule type" value="Genomic_DNA"/>
</dbReference>
<dbReference type="Proteomes" id="UP000000305">
    <property type="component" value="Unassembled WGS sequence"/>
</dbReference>
<dbReference type="GO" id="GO:0046872">
    <property type="term" value="F:metal ion binding"/>
    <property type="evidence" value="ECO:0007669"/>
    <property type="project" value="UniProtKB-KW"/>
</dbReference>